<organism evidence="5 6">
    <name type="scientific">Sneathiella litorea</name>
    <dbReference type="NCBI Taxonomy" id="2606216"/>
    <lineage>
        <taxon>Bacteria</taxon>
        <taxon>Pseudomonadati</taxon>
        <taxon>Pseudomonadota</taxon>
        <taxon>Alphaproteobacteria</taxon>
        <taxon>Sneathiellales</taxon>
        <taxon>Sneathiellaceae</taxon>
        <taxon>Sneathiella</taxon>
    </lineage>
</organism>
<evidence type="ECO:0000256" key="3">
    <source>
        <dbReference type="ARBA" id="ARBA00022829"/>
    </source>
</evidence>
<dbReference type="EMBL" id="WTUW01000002">
    <property type="protein sequence ID" value="MZR30855.1"/>
    <property type="molecule type" value="Genomic_DNA"/>
</dbReference>
<evidence type="ECO:0000256" key="1">
    <source>
        <dbReference type="ARBA" id="ARBA00022490"/>
    </source>
</evidence>
<dbReference type="PIRSF" id="PIRSF019345">
    <property type="entry name" value="ScpB"/>
    <property type="match status" value="1"/>
</dbReference>
<protein>
    <submittedName>
        <fullName evidence="5">SMC-Scp complex subunit ScpB</fullName>
    </submittedName>
</protein>
<dbReference type="NCBIfam" id="TIGR00281">
    <property type="entry name" value="SMC-Scp complex subunit ScpB"/>
    <property type="match status" value="1"/>
</dbReference>
<reference evidence="5 6" key="1">
    <citation type="submission" date="2019-12" db="EMBL/GenBank/DDBJ databases">
        <title>Snethiella sp. nov. sp. isolated from sea sand.</title>
        <authorList>
            <person name="Kim J."/>
            <person name="Jeong S.E."/>
            <person name="Jung H.S."/>
            <person name="Jeon C.O."/>
        </authorList>
    </citation>
    <scope>NUCLEOTIDE SEQUENCE [LARGE SCALE GENOMIC DNA]</scope>
    <source>
        <strain evidence="5 6">DP05</strain>
    </source>
</reference>
<name>A0A6L8W6V8_9PROT</name>
<keyword evidence="6" id="KW-1185">Reference proteome</keyword>
<dbReference type="Pfam" id="PF04079">
    <property type="entry name" value="SMC_ScpB"/>
    <property type="match status" value="1"/>
</dbReference>
<dbReference type="PANTHER" id="PTHR34298">
    <property type="entry name" value="SEGREGATION AND CONDENSATION PROTEIN B"/>
    <property type="match status" value="1"/>
</dbReference>
<dbReference type="SUPFAM" id="SSF46785">
    <property type="entry name" value="Winged helix' DNA-binding domain"/>
    <property type="match status" value="2"/>
</dbReference>
<dbReference type="AlphaFoldDB" id="A0A6L8W6V8"/>
<dbReference type="PANTHER" id="PTHR34298:SF2">
    <property type="entry name" value="SEGREGATION AND CONDENSATION PROTEIN B"/>
    <property type="match status" value="1"/>
</dbReference>
<evidence type="ECO:0000313" key="5">
    <source>
        <dbReference type="EMBL" id="MZR30855.1"/>
    </source>
</evidence>
<dbReference type="Proteomes" id="UP000476030">
    <property type="component" value="Unassembled WGS sequence"/>
</dbReference>
<evidence type="ECO:0000256" key="2">
    <source>
        <dbReference type="ARBA" id="ARBA00022618"/>
    </source>
</evidence>
<gene>
    <name evidence="5" type="primary">scpB</name>
    <name evidence="5" type="ORF">GQE98_09435</name>
</gene>
<dbReference type="InterPro" id="IPR036388">
    <property type="entry name" value="WH-like_DNA-bd_sf"/>
</dbReference>
<dbReference type="Gene3D" id="1.10.10.10">
    <property type="entry name" value="Winged helix-like DNA-binding domain superfamily/Winged helix DNA-binding domain"/>
    <property type="match status" value="2"/>
</dbReference>
<dbReference type="InterPro" id="IPR005234">
    <property type="entry name" value="ScpB_csome_segregation"/>
</dbReference>
<keyword evidence="3" id="KW-0159">Chromosome partition</keyword>
<comment type="caution">
    <text evidence="5">The sequence shown here is derived from an EMBL/GenBank/DDBJ whole genome shotgun (WGS) entry which is preliminary data.</text>
</comment>
<dbReference type="GO" id="GO:0051304">
    <property type="term" value="P:chromosome separation"/>
    <property type="evidence" value="ECO:0007669"/>
    <property type="project" value="InterPro"/>
</dbReference>
<keyword evidence="1" id="KW-0963">Cytoplasm</keyword>
<evidence type="ECO:0000256" key="4">
    <source>
        <dbReference type="ARBA" id="ARBA00023306"/>
    </source>
</evidence>
<dbReference type="RefSeq" id="WP_161315399.1">
    <property type="nucleotide sequence ID" value="NZ_WTUW01000002.1"/>
</dbReference>
<proteinExistence type="predicted"/>
<keyword evidence="2" id="KW-0132">Cell division</keyword>
<dbReference type="GO" id="GO:0051301">
    <property type="term" value="P:cell division"/>
    <property type="evidence" value="ECO:0007669"/>
    <property type="project" value="UniProtKB-KW"/>
</dbReference>
<keyword evidence="4" id="KW-0131">Cell cycle</keyword>
<evidence type="ECO:0000313" key="6">
    <source>
        <dbReference type="Proteomes" id="UP000476030"/>
    </source>
</evidence>
<dbReference type="InterPro" id="IPR036390">
    <property type="entry name" value="WH_DNA-bd_sf"/>
</dbReference>
<accession>A0A6L8W6V8</accession>
<sequence length="200" mass="22474">MSLDPEHVRMAEALLFASKEPLDEAVLAERLPEGADIPAILSTIEEQYRHKGVNLARLAGKWTFLTAPDLSWLLEEERETTRRLSRAALETLAIIAYHQPATRAEIEEIRGVGLSRGTMDVLFDAGWIRPRGRRRTPGRPVTYGVTEDFLIHFGLDDIKDLPGFDEMKAAGLLSTEPTGIFNDLAQTEEDALEDEEEKEF</sequence>